<name>A0AAV4TNG4_CAEEX</name>
<protein>
    <submittedName>
        <fullName evidence="1">Uncharacterized protein</fullName>
    </submittedName>
</protein>
<dbReference type="EMBL" id="BPLR01011678">
    <property type="protein sequence ID" value="GIY48148.1"/>
    <property type="molecule type" value="Genomic_DNA"/>
</dbReference>
<dbReference type="AlphaFoldDB" id="A0AAV4TNG4"/>
<sequence>MYVFAALLMKYDDFLKHNGKDFRKLQIWKGSHLIILPRYYHPTSVLYGHKVSFGTVSAKSDNHSTVQSFRKIWSFRDGAGNADWGDRVSGYRMARGAPAIPCPLPTSAGWRGFGRFRR</sequence>
<evidence type="ECO:0000313" key="2">
    <source>
        <dbReference type="Proteomes" id="UP001054945"/>
    </source>
</evidence>
<gene>
    <name evidence="1" type="ORF">CEXT_284551</name>
</gene>
<accession>A0AAV4TNG4</accession>
<reference evidence="1 2" key="1">
    <citation type="submission" date="2021-06" db="EMBL/GenBank/DDBJ databases">
        <title>Caerostris extrusa draft genome.</title>
        <authorList>
            <person name="Kono N."/>
            <person name="Arakawa K."/>
        </authorList>
    </citation>
    <scope>NUCLEOTIDE SEQUENCE [LARGE SCALE GENOMIC DNA]</scope>
</reference>
<keyword evidence="2" id="KW-1185">Reference proteome</keyword>
<proteinExistence type="predicted"/>
<evidence type="ECO:0000313" key="1">
    <source>
        <dbReference type="EMBL" id="GIY48148.1"/>
    </source>
</evidence>
<dbReference type="Proteomes" id="UP001054945">
    <property type="component" value="Unassembled WGS sequence"/>
</dbReference>
<comment type="caution">
    <text evidence="1">The sequence shown here is derived from an EMBL/GenBank/DDBJ whole genome shotgun (WGS) entry which is preliminary data.</text>
</comment>
<organism evidence="1 2">
    <name type="scientific">Caerostris extrusa</name>
    <name type="common">Bark spider</name>
    <name type="synonym">Caerostris bankana</name>
    <dbReference type="NCBI Taxonomy" id="172846"/>
    <lineage>
        <taxon>Eukaryota</taxon>
        <taxon>Metazoa</taxon>
        <taxon>Ecdysozoa</taxon>
        <taxon>Arthropoda</taxon>
        <taxon>Chelicerata</taxon>
        <taxon>Arachnida</taxon>
        <taxon>Araneae</taxon>
        <taxon>Araneomorphae</taxon>
        <taxon>Entelegynae</taxon>
        <taxon>Araneoidea</taxon>
        <taxon>Araneidae</taxon>
        <taxon>Caerostris</taxon>
    </lineage>
</organism>